<dbReference type="PANTHER" id="PTHR37422">
    <property type="entry name" value="TEICHURONIC ACID BIOSYNTHESIS PROTEIN TUAE"/>
    <property type="match status" value="1"/>
</dbReference>
<dbReference type="Proteomes" id="UP000184488">
    <property type="component" value="Unassembled WGS sequence"/>
</dbReference>
<feature type="transmembrane region" description="Helical" evidence="5">
    <location>
        <begin position="405"/>
        <end position="433"/>
    </location>
</feature>
<organism evidence="7 8">
    <name type="scientific">Flavobacterium terrae</name>
    <dbReference type="NCBI Taxonomy" id="415425"/>
    <lineage>
        <taxon>Bacteria</taxon>
        <taxon>Pseudomonadati</taxon>
        <taxon>Bacteroidota</taxon>
        <taxon>Flavobacteriia</taxon>
        <taxon>Flavobacteriales</taxon>
        <taxon>Flavobacteriaceae</taxon>
        <taxon>Flavobacterium</taxon>
    </lineage>
</organism>
<dbReference type="InterPro" id="IPR051533">
    <property type="entry name" value="WaaL-like"/>
</dbReference>
<dbReference type="Pfam" id="PF04932">
    <property type="entry name" value="Wzy_C"/>
    <property type="match status" value="1"/>
</dbReference>
<feature type="transmembrane region" description="Helical" evidence="5">
    <location>
        <begin position="379"/>
        <end position="398"/>
    </location>
</feature>
<dbReference type="OrthoDB" id="1118890at2"/>
<keyword evidence="3 5" id="KW-1133">Transmembrane helix</keyword>
<evidence type="ECO:0000256" key="2">
    <source>
        <dbReference type="ARBA" id="ARBA00022692"/>
    </source>
</evidence>
<feature type="domain" description="O-antigen ligase-related" evidence="6">
    <location>
        <begin position="239"/>
        <end position="387"/>
    </location>
</feature>
<dbReference type="EMBL" id="FQZI01000004">
    <property type="protein sequence ID" value="SHI99988.1"/>
    <property type="molecule type" value="Genomic_DNA"/>
</dbReference>
<feature type="transmembrane region" description="Helical" evidence="5">
    <location>
        <begin position="32"/>
        <end position="47"/>
    </location>
</feature>
<evidence type="ECO:0000313" key="8">
    <source>
        <dbReference type="Proteomes" id="UP000184488"/>
    </source>
</evidence>
<comment type="subcellular location">
    <subcellularLocation>
        <location evidence="1">Membrane</location>
        <topology evidence="1">Multi-pass membrane protein</topology>
    </subcellularLocation>
</comment>
<feature type="transmembrane region" description="Helical" evidence="5">
    <location>
        <begin position="255"/>
        <end position="275"/>
    </location>
</feature>
<keyword evidence="7" id="KW-0436">Ligase</keyword>
<feature type="transmembrane region" description="Helical" evidence="5">
    <location>
        <begin position="282"/>
        <end position="301"/>
    </location>
</feature>
<dbReference type="GO" id="GO:0016874">
    <property type="term" value="F:ligase activity"/>
    <property type="evidence" value="ECO:0007669"/>
    <property type="project" value="UniProtKB-KW"/>
</dbReference>
<feature type="transmembrane region" description="Helical" evidence="5">
    <location>
        <begin position="164"/>
        <end position="183"/>
    </location>
</feature>
<dbReference type="STRING" id="415425.SAMN05444363_2292"/>
<dbReference type="GO" id="GO:0016020">
    <property type="term" value="C:membrane"/>
    <property type="evidence" value="ECO:0007669"/>
    <property type="project" value="UniProtKB-SubCell"/>
</dbReference>
<gene>
    <name evidence="7" type="ORF">SAMN05444363_2292</name>
</gene>
<protein>
    <submittedName>
        <fullName evidence="7">O-antigen ligase</fullName>
    </submittedName>
</protein>
<dbReference type="InterPro" id="IPR007016">
    <property type="entry name" value="O-antigen_ligase-rel_domated"/>
</dbReference>
<sequence length="449" mass="49959">MESNPEKKYYLSLIIIHALVGMIVLWFRPISVLYATLIFGLGCYFIVKNKNQNNEALFWAAYVVGAEVFLRMTKGNIGNEYAKYCVIVFMLLGLYFKGTSKKAMPILTYLILLIPGVIIGILNLSFDANIRKAIVFNLLGPICLAIASISLAGKPVSLKDVDKLTRWMLYPIAAMLVYIFLFNPSVREVVTGTDSNSATSGGFGPNQVSTVLGLGMFLVFVRIVFFSKKIQLILFNLFFLLALSYRGVLTFSRGGVYTGMAMIAILILAIYPFISLKGKFKVNLLGGLLIFGGFLVFGYSISQTGGLILNRYKGEDALGREKASKFSGREEIAASEIQMFFENPILGVGVGKNKEYREEMTGIKAASHNEISRMLAEHGSLGVICLLILLITPLVFYFNNKQHIFLLSFFIFWLLTINHAAMRIAAPAFIYALTLLKLTIVEKPTLHRE</sequence>
<feature type="transmembrane region" description="Helical" evidence="5">
    <location>
        <begin position="132"/>
        <end position="152"/>
    </location>
</feature>
<dbReference type="PANTHER" id="PTHR37422:SF13">
    <property type="entry name" value="LIPOPOLYSACCHARIDE BIOSYNTHESIS PROTEIN PA4999-RELATED"/>
    <property type="match status" value="1"/>
</dbReference>
<keyword evidence="2 5" id="KW-0812">Transmembrane</keyword>
<keyword evidence="8" id="KW-1185">Reference proteome</keyword>
<feature type="transmembrane region" description="Helical" evidence="5">
    <location>
        <begin position="106"/>
        <end position="126"/>
    </location>
</feature>
<feature type="transmembrane region" description="Helical" evidence="5">
    <location>
        <begin position="9"/>
        <end position="26"/>
    </location>
</feature>
<dbReference type="AlphaFoldDB" id="A0A1M6FQI5"/>
<evidence type="ECO:0000259" key="6">
    <source>
        <dbReference type="Pfam" id="PF04932"/>
    </source>
</evidence>
<proteinExistence type="predicted"/>
<evidence type="ECO:0000256" key="5">
    <source>
        <dbReference type="SAM" id="Phobius"/>
    </source>
</evidence>
<keyword evidence="4 5" id="KW-0472">Membrane</keyword>
<accession>A0A1M6FQI5</accession>
<name>A0A1M6FQI5_9FLAO</name>
<reference evidence="8" key="1">
    <citation type="submission" date="2016-11" db="EMBL/GenBank/DDBJ databases">
        <authorList>
            <person name="Varghese N."/>
            <person name="Submissions S."/>
        </authorList>
    </citation>
    <scope>NUCLEOTIDE SEQUENCE [LARGE SCALE GENOMIC DNA]</scope>
    <source>
        <strain evidence="8">DSM 18829</strain>
    </source>
</reference>
<feature type="transmembrane region" description="Helical" evidence="5">
    <location>
        <begin position="81"/>
        <end position="99"/>
    </location>
</feature>
<evidence type="ECO:0000256" key="1">
    <source>
        <dbReference type="ARBA" id="ARBA00004141"/>
    </source>
</evidence>
<evidence type="ECO:0000313" key="7">
    <source>
        <dbReference type="EMBL" id="SHI99988.1"/>
    </source>
</evidence>
<evidence type="ECO:0000256" key="4">
    <source>
        <dbReference type="ARBA" id="ARBA00023136"/>
    </source>
</evidence>
<dbReference type="RefSeq" id="WP_073311568.1">
    <property type="nucleotide sequence ID" value="NZ_FQZI01000004.1"/>
</dbReference>
<evidence type="ECO:0000256" key="3">
    <source>
        <dbReference type="ARBA" id="ARBA00022989"/>
    </source>
</evidence>
<feature type="transmembrane region" description="Helical" evidence="5">
    <location>
        <begin position="232"/>
        <end position="249"/>
    </location>
</feature>